<gene>
    <name evidence="2" type="ORF">AVDCRST_MAG02-1262</name>
</gene>
<proteinExistence type="predicted"/>
<reference evidence="2" key="1">
    <citation type="submission" date="2020-02" db="EMBL/GenBank/DDBJ databases">
        <authorList>
            <person name="Meier V. D."/>
        </authorList>
    </citation>
    <scope>NUCLEOTIDE SEQUENCE</scope>
    <source>
        <strain evidence="2">AVDCRST_MAG02</strain>
    </source>
</reference>
<organism evidence="2">
    <name type="scientific">uncultured Rubrobacteraceae bacterium</name>
    <dbReference type="NCBI Taxonomy" id="349277"/>
    <lineage>
        <taxon>Bacteria</taxon>
        <taxon>Bacillati</taxon>
        <taxon>Actinomycetota</taxon>
        <taxon>Rubrobacteria</taxon>
        <taxon>Rubrobacterales</taxon>
        <taxon>Rubrobacteraceae</taxon>
        <taxon>environmental samples</taxon>
    </lineage>
</organism>
<name>A0A6J4QXM3_9ACTN</name>
<protein>
    <submittedName>
        <fullName evidence="2">Uncharacterized protein</fullName>
    </submittedName>
</protein>
<feature type="region of interest" description="Disordered" evidence="1">
    <location>
        <begin position="1"/>
        <end position="31"/>
    </location>
</feature>
<accession>A0A6J4QXM3</accession>
<dbReference type="EMBL" id="CADCVH010000040">
    <property type="protein sequence ID" value="CAA9453764.1"/>
    <property type="molecule type" value="Genomic_DNA"/>
</dbReference>
<evidence type="ECO:0000313" key="2">
    <source>
        <dbReference type="EMBL" id="CAA9453764.1"/>
    </source>
</evidence>
<evidence type="ECO:0000256" key="1">
    <source>
        <dbReference type="SAM" id="MobiDB-lite"/>
    </source>
</evidence>
<sequence length="43" mass="4527">MGAVSGGSGRPAEPEEEADVMPSMGRTGSALDNAWCRSRSFRL</sequence>
<dbReference type="AlphaFoldDB" id="A0A6J4QXM3"/>